<keyword evidence="3" id="KW-1185">Reference proteome</keyword>
<proteinExistence type="predicted"/>
<dbReference type="InterPro" id="IPR029068">
    <property type="entry name" value="Glyas_Bleomycin-R_OHBP_Dase"/>
</dbReference>
<evidence type="ECO:0000259" key="1">
    <source>
        <dbReference type="PROSITE" id="PS51819"/>
    </source>
</evidence>
<evidence type="ECO:0000313" key="3">
    <source>
        <dbReference type="Proteomes" id="UP001595823"/>
    </source>
</evidence>
<dbReference type="RefSeq" id="WP_380625457.1">
    <property type="nucleotide sequence ID" value="NZ_JBHSDK010000061.1"/>
</dbReference>
<gene>
    <name evidence="2" type="ORF">ACFPET_22405</name>
</gene>
<evidence type="ECO:0000313" key="2">
    <source>
        <dbReference type="EMBL" id="MFC4337950.1"/>
    </source>
</evidence>
<dbReference type="InterPro" id="IPR037523">
    <property type="entry name" value="VOC_core"/>
</dbReference>
<protein>
    <submittedName>
        <fullName evidence="2">VOC family protein</fullName>
    </submittedName>
</protein>
<dbReference type="Gene3D" id="3.10.180.10">
    <property type="entry name" value="2,3-Dihydroxybiphenyl 1,2-Dioxygenase, domain 1"/>
    <property type="match status" value="1"/>
</dbReference>
<dbReference type="EMBL" id="JBHSDK010000061">
    <property type="protein sequence ID" value="MFC4337950.1"/>
    <property type="molecule type" value="Genomic_DNA"/>
</dbReference>
<accession>A0ABV8U493</accession>
<reference evidence="3" key="1">
    <citation type="journal article" date="2019" name="Int. J. Syst. Evol. Microbiol.">
        <title>The Global Catalogue of Microorganisms (GCM) 10K type strain sequencing project: providing services to taxonomists for standard genome sequencing and annotation.</title>
        <authorList>
            <consortium name="The Broad Institute Genomics Platform"/>
            <consortium name="The Broad Institute Genome Sequencing Center for Infectious Disease"/>
            <person name="Wu L."/>
            <person name="Ma J."/>
        </authorList>
    </citation>
    <scope>NUCLEOTIDE SEQUENCE [LARGE SCALE GENOMIC DNA]</scope>
    <source>
        <strain evidence="3">IBRC-M 10908</strain>
    </source>
</reference>
<sequence length="114" mass="11886">MDNRFATVIVPVKDLEGAKAFYSELLGTGPAQDSEYYVGFELEGQTVGLNPHGFEQGLTGPVPYRAVEDLEAAIAALTAAGGEVRQKPQPVGGGRTIATVADADGNIVGLTHDE</sequence>
<dbReference type="PANTHER" id="PTHR33993">
    <property type="entry name" value="GLYOXALASE-RELATED"/>
    <property type="match status" value="1"/>
</dbReference>
<dbReference type="InterPro" id="IPR052164">
    <property type="entry name" value="Anthracycline_SecMetBiosynth"/>
</dbReference>
<dbReference type="Pfam" id="PF00903">
    <property type="entry name" value="Glyoxalase"/>
    <property type="match status" value="1"/>
</dbReference>
<organism evidence="2 3">
    <name type="scientific">Salininema proteolyticum</name>
    <dbReference type="NCBI Taxonomy" id="1607685"/>
    <lineage>
        <taxon>Bacteria</taxon>
        <taxon>Bacillati</taxon>
        <taxon>Actinomycetota</taxon>
        <taxon>Actinomycetes</taxon>
        <taxon>Glycomycetales</taxon>
        <taxon>Glycomycetaceae</taxon>
        <taxon>Salininema</taxon>
    </lineage>
</organism>
<dbReference type="PROSITE" id="PS51819">
    <property type="entry name" value="VOC"/>
    <property type="match status" value="1"/>
</dbReference>
<name>A0ABV8U493_9ACTN</name>
<comment type="caution">
    <text evidence="2">The sequence shown here is derived from an EMBL/GenBank/DDBJ whole genome shotgun (WGS) entry which is preliminary data.</text>
</comment>
<feature type="domain" description="VOC" evidence="1">
    <location>
        <begin position="4"/>
        <end position="113"/>
    </location>
</feature>
<dbReference type="SUPFAM" id="SSF54593">
    <property type="entry name" value="Glyoxalase/Bleomycin resistance protein/Dihydroxybiphenyl dioxygenase"/>
    <property type="match status" value="1"/>
</dbReference>
<dbReference type="Proteomes" id="UP001595823">
    <property type="component" value="Unassembled WGS sequence"/>
</dbReference>
<dbReference type="InterPro" id="IPR004360">
    <property type="entry name" value="Glyas_Fos-R_dOase_dom"/>
</dbReference>